<evidence type="ECO:0000313" key="2">
    <source>
        <dbReference type="Proteomes" id="UP000625930"/>
    </source>
</evidence>
<organism evidence="1 2">
    <name type="scientific">Stenotrophomonas maltophilia</name>
    <name type="common">Pseudomonas maltophilia</name>
    <name type="synonym">Xanthomonas maltophilia</name>
    <dbReference type="NCBI Taxonomy" id="40324"/>
    <lineage>
        <taxon>Bacteria</taxon>
        <taxon>Pseudomonadati</taxon>
        <taxon>Pseudomonadota</taxon>
        <taxon>Gammaproteobacteria</taxon>
        <taxon>Lysobacterales</taxon>
        <taxon>Lysobacteraceae</taxon>
        <taxon>Stenotrophomonas</taxon>
        <taxon>Stenotrophomonas maltophilia group</taxon>
    </lineage>
</organism>
<name>A0A6B8J7J8_STEMA</name>
<dbReference type="EMBL" id="JADUNP010000007">
    <property type="protein sequence ID" value="MBH1651568.1"/>
    <property type="molecule type" value="Genomic_DNA"/>
</dbReference>
<reference evidence="1" key="1">
    <citation type="submission" date="2020-11" db="EMBL/GenBank/DDBJ databases">
        <title>Enhanced detection system for hospital associated transmission using whole genome sequencing surveillance.</title>
        <authorList>
            <person name="Harrison L.H."/>
            <person name="Van Tyne D."/>
            <person name="Marsh J.W."/>
            <person name="Griffith M.P."/>
            <person name="Snyder D.J."/>
            <person name="Cooper V.S."/>
            <person name="Mustapha M."/>
        </authorList>
    </citation>
    <scope>NUCLEOTIDE SEQUENCE</scope>
    <source>
        <strain evidence="1">STEN00091</strain>
    </source>
</reference>
<protein>
    <submittedName>
        <fullName evidence="1">Uncharacterized protein</fullName>
    </submittedName>
</protein>
<dbReference type="Proteomes" id="UP000625930">
    <property type="component" value="Unassembled WGS sequence"/>
</dbReference>
<comment type="caution">
    <text evidence="1">The sequence shown here is derived from an EMBL/GenBank/DDBJ whole genome shotgun (WGS) entry which is preliminary data.</text>
</comment>
<dbReference type="OrthoDB" id="9873947at2"/>
<sequence length="149" mass="16337">MAEDQGGEEVIREIGKALALASELDPQIVRSLRSAIVQAMSDYEDDTNAQAAAALAAVLDFRPVTTQDALSQTLGEIGKLVEGLTGLEDVHYTVETPEGRRVRSIRSHLPTVSPQRLTDHEQADLEAYIARYLPPDDPREEHAPRGPRL</sequence>
<evidence type="ECO:0000313" key="1">
    <source>
        <dbReference type="EMBL" id="MBH1651568.1"/>
    </source>
</evidence>
<dbReference type="RefSeq" id="WP_141653545.1">
    <property type="nucleotide sequence ID" value="NZ_CP040433.1"/>
</dbReference>
<accession>A0A6B8J7J8</accession>
<dbReference type="AlphaFoldDB" id="A0A6B8J7J8"/>
<gene>
    <name evidence="1" type="ORF">I5U67_05205</name>
</gene>
<proteinExistence type="predicted"/>